<reference evidence="1 2" key="1">
    <citation type="journal article" date="2019" name="Sci. Rep.">
        <title>Orb-weaving spider Araneus ventricosus genome elucidates the spidroin gene catalogue.</title>
        <authorList>
            <person name="Kono N."/>
            <person name="Nakamura H."/>
            <person name="Ohtoshi R."/>
            <person name="Moran D.A.P."/>
            <person name="Shinohara A."/>
            <person name="Yoshida Y."/>
            <person name="Fujiwara M."/>
            <person name="Mori M."/>
            <person name="Tomita M."/>
            <person name="Arakawa K."/>
        </authorList>
    </citation>
    <scope>NUCLEOTIDE SEQUENCE [LARGE SCALE GENOMIC DNA]</scope>
</reference>
<dbReference type="AlphaFoldDB" id="A0A4Y2PTI8"/>
<accession>A0A4Y2PTI8</accession>
<sequence length="82" mass="8890">MCMEHGTSIVERATYGNAGNRNADGQCVEAAKRGRRKRATYGTAENRGSLETAMHGTVEKTVMLERATYGTGKPWVVEQANG</sequence>
<comment type="caution">
    <text evidence="1">The sequence shown here is derived from an EMBL/GenBank/DDBJ whole genome shotgun (WGS) entry which is preliminary data.</text>
</comment>
<proteinExistence type="predicted"/>
<gene>
    <name evidence="1" type="ORF">AVEN_142980_1</name>
</gene>
<dbReference type="EMBL" id="BGPR01011970">
    <property type="protein sequence ID" value="GBN53880.1"/>
    <property type="molecule type" value="Genomic_DNA"/>
</dbReference>
<evidence type="ECO:0000313" key="1">
    <source>
        <dbReference type="EMBL" id="GBN53880.1"/>
    </source>
</evidence>
<dbReference type="Proteomes" id="UP000499080">
    <property type="component" value="Unassembled WGS sequence"/>
</dbReference>
<evidence type="ECO:0000313" key="2">
    <source>
        <dbReference type="Proteomes" id="UP000499080"/>
    </source>
</evidence>
<keyword evidence="2" id="KW-1185">Reference proteome</keyword>
<name>A0A4Y2PTI8_ARAVE</name>
<organism evidence="1 2">
    <name type="scientific">Araneus ventricosus</name>
    <name type="common">Orbweaver spider</name>
    <name type="synonym">Epeira ventricosa</name>
    <dbReference type="NCBI Taxonomy" id="182803"/>
    <lineage>
        <taxon>Eukaryota</taxon>
        <taxon>Metazoa</taxon>
        <taxon>Ecdysozoa</taxon>
        <taxon>Arthropoda</taxon>
        <taxon>Chelicerata</taxon>
        <taxon>Arachnida</taxon>
        <taxon>Araneae</taxon>
        <taxon>Araneomorphae</taxon>
        <taxon>Entelegynae</taxon>
        <taxon>Araneoidea</taxon>
        <taxon>Araneidae</taxon>
        <taxon>Araneus</taxon>
    </lineage>
</organism>
<protein>
    <submittedName>
        <fullName evidence="1">Uncharacterized protein</fullName>
    </submittedName>
</protein>